<evidence type="ECO:0000256" key="1">
    <source>
        <dbReference type="ARBA" id="ARBA00022670"/>
    </source>
</evidence>
<dbReference type="STRING" id="223900.GCA_000821045_02020"/>
<evidence type="ECO:0000256" key="5">
    <source>
        <dbReference type="ARBA" id="ARBA00023049"/>
    </source>
</evidence>
<keyword evidence="2" id="KW-0479">Metal-binding</keyword>
<evidence type="ECO:0000313" key="9">
    <source>
        <dbReference type="EMBL" id="OLO12696.1"/>
    </source>
</evidence>
<comment type="caution">
    <text evidence="9">The sequence shown here is derived from an EMBL/GenBank/DDBJ whole genome shotgun (WGS) entry which is preliminary data.</text>
</comment>
<evidence type="ECO:0000256" key="2">
    <source>
        <dbReference type="ARBA" id="ARBA00022723"/>
    </source>
</evidence>
<dbReference type="PROSITE" id="PS51257">
    <property type="entry name" value="PROKAR_LIPOPROTEIN"/>
    <property type="match status" value="1"/>
</dbReference>
<dbReference type="PANTHER" id="PTHR22726:SF24">
    <property type="entry name" value="M48 FAMILY METALLOPEPTIDASE"/>
    <property type="match status" value="1"/>
</dbReference>
<keyword evidence="5 6" id="KW-0482">Metalloprotease</keyword>
<dbReference type="CDD" id="cd07331">
    <property type="entry name" value="M48C_Oma1_like"/>
    <property type="match status" value="1"/>
</dbReference>
<dbReference type="GO" id="GO:0016020">
    <property type="term" value="C:membrane"/>
    <property type="evidence" value="ECO:0007669"/>
    <property type="project" value="TreeGrafter"/>
</dbReference>
<dbReference type="GO" id="GO:0046872">
    <property type="term" value="F:metal ion binding"/>
    <property type="evidence" value="ECO:0007669"/>
    <property type="project" value="UniProtKB-KW"/>
</dbReference>
<dbReference type="Pfam" id="PF01435">
    <property type="entry name" value="Peptidase_M48"/>
    <property type="match status" value="1"/>
</dbReference>
<dbReference type="AlphaFoldDB" id="A0A1Q8TGB8"/>
<keyword evidence="7" id="KW-0732">Signal</keyword>
<reference evidence="9 10" key="1">
    <citation type="submission" date="2016-12" db="EMBL/GenBank/DDBJ databases">
        <title>Draft genome sequences of strains Salinicola socius SMB35, Salinicola sp. MH3R3-1 and Chromohalobacter sp. SMB17 from the Verkhnekamsk potash mining region of Russia.</title>
        <authorList>
            <person name="Mavrodi D.V."/>
            <person name="Olsson B.E."/>
            <person name="Korsakova E.S."/>
            <person name="Pyankova A."/>
            <person name="Mavrodi O.V."/>
            <person name="Plotnikova E.G."/>
        </authorList>
    </citation>
    <scope>NUCLEOTIDE SEQUENCE [LARGE SCALE GENOMIC DNA]</scope>
    <source>
        <strain evidence="9 10">SMB17</strain>
    </source>
</reference>
<evidence type="ECO:0000256" key="7">
    <source>
        <dbReference type="SAM" id="SignalP"/>
    </source>
</evidence>
<dbReference type="EMBL" id="MSDQ01000006">
    <property type="protein sequence ID" value="OLO12696.1"/>
    <property type="molecule type" value="Genomic_DNA"/>
</dbReference>
<dbReference type="InterPro" id="IPR001915">
    <property type="entry name" value="Peptidase_M48"/>
</dbReference>
<accession>A0A1Q8TGB8</accession>
<protein>
    <submittedName>
        <fullName evidence="9">Peptidase</fullName>
    </submittedName>
</protein>
<comment type="similarity">
    <text evidence="6">Belongs to the peptidase M48 family.</text>
</comment>
<keyword evidence="3 6" id="KW-0378">Hydrolase</keyword>
<name>A0A1Q8TGB8_9GAMM</name>
<organism evidence="9 10">
    <name type="scientific">Chromohalobacter japonicus</name>
    <dbReference type="NCBI Taxonomy" id="223900"/>
    <lineage>
        <taxon>Bacteria</taxon>
        <taxon>Pseudomonadati</taxon>
        <taxon>Pseudomonadota</taxon>
        <taxon>Gammaproteobacteria</taxon>
        <taxon>Oceanospirillales</taxon>
        <taxon>Halomonadaceae</taxon>
        <taxon>Chromohalobacter</taxon>
    </lineage>
</organism>
<feature type="domain" description="Peptidase M48" evidence="8">
    <location>
        <begin position="68"/>
        <end position="249"/>
    </location>
</feature>
<keyword evidence="1 6" id="KW-0645">Protease</keyword>
<feature type="signal peptide" evidence="7">
    <location>
        <begin position="1"/>
        <end position="23"/>
    </location>
</feature>
<dbReference type="Gene3D" id="3.30.2010.10">
    <property type="entry name" value="Metalloproteases ('zincins'), catalytic domain"/>
    <property type="match status" value="1"/>
</dbReference>
<keyword evidence="10" id="KW-1185">Reference proteome</keyword>
<dbReference type="InterPro" id="IPR051156">
    <property type="entry name" value="Mito/Outer_Membr_Metalloprot"/>
</dbReference>
<dbReference type="GO" id="GO:0051603">
    <property type="term" value="P:proteolysis involved in protein catabolic process"/>
    <property type="evidence" value="ECO:0007669"/>
    <property type="project" value="TreeGrafter"/>
</dbReference>
<evidence type="ECO:0000313" key="10">
    <source>
        <dbReference type="Proteomes" id="UP000186806"/>
    </source>
</evidence>
<feature type="chain" id="PRO_5010345081" evidence="7">
    <location>
        <begin position="24"/>
        <end position="271"/>
    </location>
</feature>
<dbReference type="PANTHER" id="PTHR22726">
    <property type="entry name" value="METALLOENDOPEPTIDASE OMA1"/>
    <property type="match status" value="1"/>
</dbReference>
<dbReference type="Proteomes" id="UP000186806">
    <property type="component" value="Unassembled WGS sequence"/>
</dbReference>
<gene>
    <name evidence="9" type="ORF">BTW10_04390</name>
</gene>
<evidence type="ECO:0000256" key="6">
    <source>
        <dbReference type="RuleBase" id="RU003983"/>
    </source>
</evidence>
<comment type="cofactor">
    <cofactor evidence="6">
        <name>Zn(2+)</name>
        <dbReference type="ChEBI" id="CHEBI:29105"/>
    </cofactor>
    <text evidence="6">Binds 1 zinc ion per subunit.</text>
</comment>
<proteinExistence type="inferred from homology"/>
<evidence type="ECO:0000259" key="8">
    <source>
        <dbReference type="Pfam" id="PF01435"/>
    </source>
</evidence>
<dbReference type="RefSeq" id="WP_075368334.1">
    <property type="nucleotide sequence ID" value="NZ_MSDQ01000006.1"/>
</dbReference>
<dbReference type="GO" id="GO:0004222">
    <property type="term" value="F:metalloendopeptidase activity"/>
    <property type="evidence" value="ECO:0007669"/>
    <property type="project" value="InterPro"/>
</dbReference>
<evidence type="ECO:0000256" key="4">
    <source>
        <dbReference type="ARBA" id="ARBA00022833"/>
    </source>
</evidence>
<keyword evidence="4 6" id="KW-0862">Zinc</keyword>
<evidence type="ECO:0000256" key="3">
    <source>
        <dbReference type="ARBA" id="ARBA00022801"/>
    </source>
</evidence>
<sequence>MKRTLPSRLRTPLAIAMAGLTLAACSTSPLGRSQLALFSNDELEQMGQQSFAQYQEKLPEVGGATHDYVQCVANAITAEVPADAQVDDWEVKVFKDDSANAFALPGGYIGVNSGLLDIAEGQDQLAAVIGHEVAHVLAHHANERVSTQAATQTGLSILQSAAGLEGATGEQLMGLLGAGAQYGVILPFSRKHESEADKLGLDLMAEAGFNPSASIDLWQNMASQSQGAPPEWLSTHPSNQSRIQGLQDRLDEAKPLYEQARANGKRPNCQR</sequence>